<dbReference type="InterPro" id="IPR007485">
    <property type="entry name" value="LPS_assembly_LptE"/>
</dbReference>
<dbReference type="GO" id="GO:0001530">
    <property type="term" value="F:lipopolysaccharide binding"/>
    <property type="evidence" value="ECO:0007669"/>
    <property type="project" value="TreeGrafter"/>
</dbReference>
<dbReference type="Gene3D" id="3.30.160.150">
    <property type="entry name" value="Lipoprotein like domain"/>
    <property type="match status" value="1"/>
</dbReference>
<dbReference type="RefSeq" id="WP_157992586.1">
    <property type="nucleotide sequence ID" value="NZ_LR217713.1"/>
</dbReference>
<keyword evidence="3" id="KW-0564">Palmitate</keyword>
<dbReference type="Proteomes" id="UP000294441">
    <property type="component" value="Chromosome 1"/>
</dbReference>
<dbReference type="GO" id="GO:0009279">
    <property type="term" value="C:cell outer membrane"/>
    <property type="evidence" value="ECO:0007669"/>
    <property type="project" value="TreeGrafter"/>
</dbReference>
<evidence type="ECO:0000256" key="5">
    <source>
        <dbReference type="ARBA" id="ARBA00023288"/>
    </source>
</evidence>
<organism evidence="6 7">
    <name type="scientific">Candidatus Erwinia haradaeae</name>
    <dbReference type="NCBI Taxonomy" id="1922217"/>
    <lineage>
        <taxon>Bacteria</taxon>
        <taxon>Pseudomonadati</taxon>
        <taxon>Pseudomonadota</taxon>
        <taxon>Gammaproteobacteria</taxon>
        <taxon>Enterobacterales</taxon>
        <taxon>Erwiniaceae</taxon>
        <taxon>Erwinia</taxon>
    </lineage>
</organism>
<evidence type="ECO:0000256" key="4">
    <source>
        <dbReference type="ARBA" id="ARBA00023237"/>
    </source>
</evidence>
<reference evidence="6 7" key="1">
    <citation type="submission" date="2019-02" db="EMBL/GenBank/DDBJ databases">
        <authorList>
            <person name="Manzano-Marin A."/>
            <person name="Manzano-Marin A."/>
        </authorList>
    </citation>
    <scope>NUCLEOTIDE SEQUENCE [LARGE SCALE GENOMIC DNA]</scope>
    <source>
        <strain evidence="6 7">ErCicurvipes</strain>
    </source>
</reference>
<keyword evidence="1" id="KW-0732">Signal</keyword>
<dbReference type="EMBL" id="LR217713">
    <property type="protein sequence ID" value="VFP81966.1"/>
    <property type="molecule type" value="Genomic_DNA"/>
</dbReference>
<evidence type="ECO:0000313" key="6">
    <source>
        <dbReference type="EMBL" id="VFP81966.1"/>
    </source>
</evidence>
<dbReference type="PANTHER" id="PTHR38098">
    <property type="entry name" value="LPS-ASSEMBLY LIPOPROTEIN LPTE"/>
    <property type="match status" value="1"/>
</dbReference>
<proteinExistence type="predicted"/>
<dbReference type="OrthoDB" id="5801564at2"/>
<dbReference type="Pfam" id="PF04390">
    <property type="entry name" value="LptE"/>
    <property type="match status" value="1"/>
</dbReference>
<keyword evidence="2" id="KW-0472">Membrane</keyword>
<keyword evidence="5 6" id="KW-0449">Lipoprotein</keyword>
<evidence type="ECO:0000256" key="2">
    <source>
        <dbReference type="ARBA" id="ARBA00023136"/>
    </source>
</evidence>
<name>A0A451D838_9GAMM</name>
<dbReference type="AlphaFoldDB" id="A0A451D838"/>
<evidence type="ECO:0000256" key="3">
    <source>
        <dbReference type="ARBA" id="ARBA00023139"/>
    </source>
</evidence>
<accession>A0A451D838</accession>
<dbReference type="PANTHER" id="PTHR38098:SF1">
    <property type="entry name" value="LPS-ASSEMBLY LIPOPROTEIN LPTE"/>
    <property type="match status" value="1"/>
</dbReference>
<keyword evidence="4" id="KW-0998">Cell outer membrane</keyword>
<gene>
    <name evidence="6" type="primary">lptE</name>
    <name evidence="6" type="ORF">ERCICURV3402_293</name>
</gene>
<dbReference type="GO" id="GO:0015920">
    <property type="term" value="P:lipopolysaccharide transport"/>
    <property type="evidence" value="ECO:0007669"/>
    <property type="project" value="TreeGrafter"/>
</dbReference>
<evidence type="ECO:0000313" key="7">
    <source>
        <dbReference type="Proteomes" id="UP000294441"/>
    </source>
</evidence>
<dbReference type="GO" id="GO:0043165">
    <property type="term" value="P:Gram-negative-bacterium-type cell outer membrane assembly"/>
    <property type="evidence" value="ECO:0007669"/>
    <property type="project" value="InterPro"/>
</dbReference>
<evidence type="ECO:0000256" key="1">
    <source>
        <dbReference type="ARBA" id="ARBA00022729"/>
    </source>
</evidence>
<sequence precursor="true">MNYVKLSLTLIISMTISIVNGCGYHLHQAFTTPDSMKNLIVHTEDLYSPLTIEVYKQLRKYDVNIMTQESTKRNIPSLHLGKEILHRNTTTTFYDGKTAEYSIVMIVKAHIVIPSQGFYPIISQVSSSFFENPHTPLAKDAAESLIIYDIRQKVVRDLIHQISKIYIETTNATKQLNNPITLKNSGLSHRIRPDTYCDSN</sequence>
<protein>
    <submittedName>
        <fullName evidence="6">LPS-assembly lipoprotein LptE</fullName>
    </submittedName>
</protein>
<dbReference type="GO" id="GO:1990351">
    <property type="term" value="C:transporter complex"/>
    <property type="evidence" value="ECO:0007669"/>
    <property type="project" value="TreeGrafter"/>
</dbReference>
<dbReference type="GeneID" id="66304571"/>